<dbReference type="Proteomes" id="UP000582643">
    <property type="component" value="Unassembled WGS sequence"/>
</dbReference>
<sequence>MRKAKWVAAAAGVVLLVAGCGSEGGADKGGSSSAGSSSAGSASTGGSGAGGSSDEKLDAAAVTKELTDAATEAGFTQDSSGEQVPAEAKDCMVSWTADAEKAADPAKSYAATVATLTGTGWTEERSSGVGGSVIKSLTKSSWKLQASNHSAGPLKLVMFVAVDSSPECAAVLAKSNAKAQQGS</sequence>
<name>A0A7W7TV25_9ACTN</name>
<comment type="caution">
    <text evidence="2">The sequence shown here is derived from an EMBL/GenBank/DDBJ whole genome shotgun (WGS) entry which is preliminary data.</text>
</comment>
<feature type="region of interest" description="Disordered" evidence="1">
    <location>
        <begin position="24"/>
        <end position="60"/>
    </location>
</feature>
<reference evidence="2 3" key="1">
    <citation type="submission" date="2020-08" db="EMBL/GenBank/DDBJ databases">
        <title>Genomic Encyclopedia of Type Strains, Phase III (KMG-III): the genomes of soil and plant-associated and newly described type strains.</title>
        <authorList>
            <person name="Whitman W."/>
        </authorList>
    </citation>
    <scope>NUCLEOTIDE SEQUENCE [LARGE SCALE GENOMIC DNA]</scope>
    <source>
        <strain evidence="2 3">SFB5A</strain>
    </source>
</reference>
<evidence type="ECO:0000256" key="1">
    <source>
        <dbReference type="SAM" id="MobiDB-lite"/>
    </source>
</evidence>
<evidence type="ECO:0000313" key="3">
    <source>
        <dbReference type="Proteomes" id="UP000582643"/>
    </source>
</evidence>
<gene>
    <name evidence="2" type="ORF">GGE06_000656</name>
</gene>
<evidence type="ECO:0000313" key="2">
    <source>
        <dbReference type="EMBL" id="MBB4979768.1"/>
    </source>
</evidence>
<keyword evidence="3" id="KW-1185">Reference proteome</keyword>
<proteinExistence type="predicted"/>
<dbReference type="EMBL" id="JACHJY010000001">
    <property type="protein sequence ID" value="MBB4979768.1"/>
    <property type="molecule type" value="Genomic_DNA"/>
</dbReference>
<feature type="compositionally biased region" description="Low complexity" evidence="1">
    <location>
        <begin position="29"/>
        <end position="42"/>
    </location>
</feature>
<protein>
    <recommendedName>
        <fullName evidence="4">Lipoprotein</fullName>
    </recommendedName>
</protein>
<accession>A0A7W7TV25</accession>
<dbReference type="PROSITE" id="PS51257">
    <property type="entry name" value="PROKAR_LIPOPROTEIN"/>
    <property type="match status" value="1"/>
</dbReference>
<organism evidence="2 3">
    <name type="scientific">Streptomyces nymphaeiformis</name>
    <dbReference type="NCBI Taxonomy" id="2663842"/>
    <lineage>
        <taxon>Bacteria</taxon>
        <taxon>Bacillati</taxon>
        <taxon>Actinomycetota</taxon>
        <taxon>Actinomycetes</taxon>
        <taxon>Kitasatosporales</taxon>
        <taxon>Streptomycetaceae</taxon>
        <taxon>Streptomyces</taxon>
    </lineage>
</organism>
<dbReference type="RefSeq" id="WP_116161259.1">
    <property type="nucleotide sequence ID" value="NZ_JACHJY010000001.1"/>
</dbReference>
<dbReference type="AlphaFoldDB" id="A0A7W7TV25"/>
<evidence type="ECO:0008006" key="4">
    <source>
        <dbReference type="Google" id="ProtNLM"/>
    </source>
</evidence>